<protein>
    <submittedName>
        <fullName evidence="2">Uncharacterized protein</fullName>
    </submittedName>
</protein>
<evidence type="ECO:0000313" key="2">
    <source>
        <dbReference type="EMBL" id="KIJ07533.1"/>
    </source>
</evidence>
<dbReference type="EMBL" id="KN819861">
    <property type="protein sequence ID" value="KIJ07533.1"/>
    <property type="molecule type" value="Genomic_DNA"/>
</dbReference>
<sequence>MHDPGGKTTTSDSKPPSVWLEGESGKQSSQHVEPNVIETGDDRPKGYQDDRKPLNNPVGMMDGDECPPNTPTELPNEDEEKSGQGDKARGREDERDELREVEAGDQSKGNGCQQDGRMSGTDSPTSSANHDLTRVGTGVLAKDKASQQQDGKLNVLKNVPALSTPLPYTMTQPTHHVNLPCRQGRLKTLSTNVSKPEHTV</sequence>
<evidence type="ECO:0000313" key="3">
    <source>
        <dbReference type="Proteomes" id="UP000053647"/>
    </source>
</evidence>
<reference evidence="2 3" key="1">
    <citation type="submission" date="2014-06" db="EMBL/GenBank/DDBJ databases">
        <authorList>
            <consortium name="DOE Joint Genome Institute"/>
            <person name="Kuo A."/>
            <person name="Kohler A."/>
            <person name="Nagy L.G."/>
            <person name="Floudas D."/>
            <person name="Copeland A."/>
            <person name="Barry K.W."/>
            <person name="Cichocki N."/>
            <person name="Veneault-Fourrey C."/>
            <person name="LaButti K."/>
            <person name="Lindquist E.A."/>
            <person name="Lipzen A."/>
            <person name="Lundell T."/>
            <person name="Morin E."/>
            <person name="Murat C."/>
            <person name="Sun H."/>
            <person name="Tunlid A."/>
            <person name="Henrissat B."/>
            <person name="Grigoriev I.V."/>
            <person name="Hibbett D.S."/>
            <person name="Martin F."/>
            <person name="Nordberg H.P."/>
            <person name="Cantor M.N."/>
            <person name="Hua S.X."/>
        </authorList>
    </citation>
    <scope>NUCLEOTIDE SEQUENCE [LARGE SCALE GENOMIC DNA]</scope>
    <source>
        <strain evidence="2 3">ATCC 200175</strain>
    </source>
</reference>
<proteinExistence type="predicted"/>
<feature type="compositionally biased region" description="Polar residues" evidence="1">
    <location>
        <begin position="120"/>
        <end position="130"/>
    </location>
</feature>
<name>A0A0C9T8R3_PAXIN</name>
<feature type="compositionally biased region" description="Basic and acidic residues" evidence="1">
    <location>
        <begin position="81"/>
        <end position="102"/>
    </location>
</feature>
<accession>A0A0C9T8R3</accession>
<dbReference type="Proteomes" id="UP000053647">
    <property type="component" value="Unassembled WGS sequence"/>
</dbReference>
<dbReference type="AlphaFoldDB" id="A0A0C9T8R3"/>
<evidence type="ECO:0000256" key="1">
    <source>
        <dbReference type="SAM" id="MobiDB-lite"/>
    </source>
</evidence>
<feature type="compositionally biased region" description="Basic and acidic residues" evidence="1">
    <location>
        <begin position="40"/>
        <end position="53"/>
    </location>
</feature>
<keyword evidence="3" id="KW-1185">Reference proteome</keyword>
<reference evidence="3" key="2">
    <citation type="submission" date="2015-01" db="EMBL/GenBank/DDBJ databases">
        <title>Evolutionary Origins and Diversification of the Mycorrhizal Mutualists.</title>
        <authorList>
            <consortium name="DOE Joint Genome Institute"/>
            <consortium name="Mycorrhizal Genomics Consortium"/>
            <person name="Kohler A."/>
            <person name="Kuo A."/>
            <person name="Nagy L.G."/>
            <person name="Floudas D."/>
            <person name="Copeland A."/>
            <person name="Barry K.W."/>
            <person name="Cichocki N."/>
            <person name="Veneault-Fourrey C."/>
            <person name="LaButti K."/>
            <person name="Lindquist E.A."/>
            <person name="Lipzen A."/>
            <person name="Lundell T."/>
            <person name="Morin E."/>
            <person name="Murat C."/>
            <person name="Riley R."/>
            <person name="Ohm R."/>
            <person name="Sun H."/>
            <person name="Tunlid A."/>
            <person name="Henrissat B."/>
            <person name="Grigoriev I.V."/>
            <person name="Hibbett D.S."/>
            <person name="Martin F."/>
        </authorList>
    </citation>
    <scope>NUCLEOTIDE SEQUENCE [LARGE SCALE GENOMIC DNA]</scope>
    <source>
        <strain evidence="3">ATCC 200175</strain>
    </source>
</reference>
<organism evidence="2 3">
    <name type="scientific">Paxillus involutus ATCC 200175</name>
    <dbReference type="NCBI Taxonomy" id="664439"/>
    <lineage>
        <taxon>Eukaryota</taxon>
        <taxon>Fungi</taxon>
        <taxon>Dikarya</taxon>
        <taxon>Basidiomycota</taxon>
        <taxon>Agaricomycotina</taxon>
        <taxon>Agaricomycetes</taxon>
        <taxon>Agaricomycetidae</taxon>
        <taxon>Boletales</taxon>
        <taxon>Paxilineae</taxon>
        <taxon>Paxillaceae</taxon>
        <taxon>Paxillus</taxon>
    </lineage>
</organism>
<dbReference type="HOGENOM" id="CLU_124013_0_0_1"/>
<gene>
    <name evidence="2" type="ORF">PAXINDRAFT_19280</name>
</gene>
<feature type="region of interest" description="Disordered" evidence="1">
    <location>
        <begin position="1"/>
        <end position="131"/>
    </location>
</feature>